<accession>A0A9W9GZK7</accession>
<protein>
    <submittedName>
        <fullName evidence="2">Uncharacterized protein</fullName>
    </submittedName>
</protein>
<proteinExistence type="predicted"/>
<sequence>MERVDENERVEGWKEQLKEEKREGGVDLRRQNMVRGRAERDNSGAGLHTETKSAVLGVPEAINETTREMANMALLDPGGDTPGS</sequence>
<evidence type="ECO:0000313" key="3">
    <source>
        <dbReference type="Proteomes" id="UP001147746"/>
    </source>
</evidence>
<dbReference type="Proteomes" id="UP001147746">
    <property type="component" value="Unassembled WGS sequence"/>
</dbReference>
<evidence type="ECO:0000313" key="2">
    <source>
        <dbReference type="EMBL" id="KAJ5307740.1"/>
    </source>
</evidence>
<comment type="caution">
    <text evidence="2">The sequence shown here is derived from an EMBL/GenBank/DDBJ whole genome shotgun (WGS) entry which is preliminary data.</text>
</comment>
<dbReference type="AlphaFoldDB" id="A0A9W9GZK7"/>
<feature type="compositionally biased region" description="Basic and acidic residues" evidence="1">
    <location>
        <begin position="1"/>
        <end position="42"/>
    </location>
</feature>
<organism evidence="2 3">
    <name type="scientific">Penicillium atrosanguineum</name>
    <dbReference type="NCBI Taxonomy" id="1132637"/>
    <lineage>
        <taxon>Eukaryota</taxon>
        <taxon>Fungi</taxon>
        <taxon>Dikarya</taxon>
        <taxon>Ascomycota</taxon>
        <taxon>Pezizomycotina</taxon>
        <taxon>Eurotiomycetes</taxon>
        <taxon>Eurotiomycetidae</taxon>
        <taxon>Eurotiales</taxon>
        <taxon>Aspergillaceae</taxon>
        <taxon>Penicillium</taxon>
    </lineage>
</organism>
<dbReference type="EMBL" id="JAPZBO010000008">
    <property type="protein sequence ID" value="KAJ5307740.1"/>
    <property type="molecule type" value="Genomic_DNA"/>
</dbReference>
<reference evidence="2" key="1">
    <citation type="submission" date="2022-12" db="EMBL/GenBank/DDBJ databases">
        <authorList>
            <person name="Petersen C."/>
        </authorList>
    </citation>
    <scope>NUCLEOTIDE SEQUENCE</scope>
    <source>
        <strain evidence="2">IBT 21472</strain>
    </source>
</reference>
<keyword evidence="3" id="KW-1185">Reference proteome</keyword>
<evidence type="ECO:0000256" key="1">
    <source>
        <dbReference type="SAM" id="MobiDB-lite"/>
    </source>
</evidence>
<feature type="region of interest" description="Disordered" evidence="1">
    <location>
        <begin position="1"/>
        <end position="54"/>
    </location>
</feature>
<name>A0A9W9GZK7_9EURO</name>
<gene>
    <name evidence="2" type="ORF">N7476_008396</name>
</gene>
<reference evidence="2" key="2">
    <citation type="journal article" date="2023" name="IMA Fungus">
        <title>Comparative genomic study of the Penicillium genus elucidates a diverse pangenome and 15 lateral gene transfer events.</title>
        <authorList>
            <person name="Petersen C."/>
            <person name="Sorensen T."/>
            <person name="Nielsen M.R."/>
            <person name="Sondergaard T.E."/>
            <person name="Sorensen J.L."/>
            <person name="Fitzpatrick D.A."/>
            <person name="Frisvad J.C."/>
            <person name="Nielsen K.L."/>
        </authorList>
    </citation>
    <scope>NUCLEOTIDE SEQUENCE</scope>
    <source>
        <strain evidence="2">IBT 21472</strain>
    </source>
</reference>